<dbReference type="HOGENOM" id="CLU_2860124_0_0_11"/>
<comment type="caution">
    <text evidence="1">The sequence shown here is derived from an EMBL/GenBank/DDBJ whole genome shotgun (WGS) entry which is preliminary data.</text>
</comment>
<dbReference type="AlphaFoldDB" id="C0E4B1"/>
<evidence type="ECO:0000313" key="2">
    <source>
        <dbReference type="Proteomes" id="UP000006247"/>
    </source>
</evidence>
<reference evidence="1 2" key="1">
    <citation type="submission" date="2009-01" db="EMBL/GenBank/DDBJ databases">
        <authorList>
            <person name="Fulton L."/>
            <person name="Clifton S."/>
            <person name="Chinwalla A.T."/>
            <person name="Mitreva M."/>
            <person name="Sodergren E."/>
            <person name="Weinstock G."/>
            <person name="Clifton S."/>
            <person name="Dooling D.J."/>
            <person name="Fulton B."/>
            <person name="Minx P."/>
            <person name="Pepin K.H."/>
            <person name="Johnson M."/>
            <person name="Bhonagiri V."/>
            <person name="Nash W.E."/>
            <person name="Mardis E.R."/>
            <person name="Wilson R.K."/>
        </authorList>
    </citation>
    <scope>NUCLEOTIDE SEQUENCE [LARGE SCALE GENOMIC DNA]</scope>
    <source>
        <strain evidence="1 2">ATCC 33806</strain>
    </source>
</reference>
<organism evidence="1 2">
    <name type="scientific">Corynebacterium matruchotii ATCC 33806</name>
    <dbReference type="NCBI Taxonomy" id="566549"/>
    <lineage>
        <taxon>Bacteria</taxon>
        <taxon>Bacillati</taxon>
        <taxon>Actinomycetota</taxon>
        <taxon>Actinomycetes</taxon>
        <taxon>Mycobacteriales</taxon>
        <taxon>Corynebacteriaceae</taxon>
        <taxon>Corynebacterium</taxon>
    </lineage>
</organism>
<sequence length="64" mass="6604">MLVSAIKSLIGRKNDSASAGDAACGCSGVGGKFGYSGVEFVTMCYDPLYFSFVPCNGYYVAGSL</sequence>
<name>C0E4B1_9CORY</name>
<gene>
    <name evidence="1" type="ORF">CORMATOL_01833</name>
</gene>
<dbReference type="Proteomes" id="UP000006247">
    <property type="component" value="Unassembled WGS sequence"/>
</dbReference>
<proteinExistence type="predicted"/>
<evidence type="ECO:0000313" key="1">
    <source>
        <dbReference type="EMBL" id="EEG26709.1"/>
    </source>
</evidence>
<protein>
    <submittedName>
        <fullName evidence="1">Uncharacterized protein</fullName>
    </submittedName>
</protein>
<accession>C0E4B1</accession>
<dbReference type="EMBL" id="ACEB01000023">
    <property type="protein sequence ID" value="EEG26709.1"/>
    <property type="molecule type" value="Genomic_DNA"/>
</dbReference>